<keyword evidence="2" id="KW-1185">Reference proteome</keyword>
<name>A0A8H6WEQ7_9AGAR</name>
<comment type="caution">
    <text evidence="1">The sequence shown here is derived from an EMBL/GenBank/DDBJ whole genome shotgun (WGS) entry which is preliminary data.</text>
</comment>
<evidence type="ECO:0000313" key="1">
    <source>
        <dbReference type="EMBL" id="KAF7315062.1"/>
    </source>
</evidence>
<sequence length="179" mass="19758">MPTAEDNHWPYGILEPVDGYGYGPTLEVPDHHVINFDSPERISQPGYGFTVDIPDTPFVGVLWTDRVAMAVGVWKYHIARRATPERPIPVLKLHMDGWETAYYDGEAHKWVSDADTGILPVAGVETQLGVEGYVIALKNRQNNSFHRASTTFPRPPMALALQGGQFNSGALTPYSPARG</sequence>
<dbReference type="RefSeq" id="XP_037225085.1">
    <property type="nucleotide sequence ID" value="XM_037357175.1"/>
</dbReference>
<dbReference type="Proteomes" id="UP000636479">
    <property type="component" value="Unassembled WGS sequence"/>
</dbReference>
<dbReference type="AlphaFoldDB" id="A0A8H6WEQ7"/>
<organism evidence="1 2">
    <name type="scientific">Mycena indigotica</name>
    <dbReference type="NCBI Taxonomy" id="2126181"/>
    <lineage>
        <taxon>Eukaryota</taxon>
        <taxon>Fungi</taxon>
        <taxon>Dikarya</taxon>
        <taxon>Basidiomycota</taxon>
        <taxon>Agaricomycotina</taxon>
        <taxon>Agaricomycetes</taxon>
        <taxon>Agaricomycetidae</taxon>
        <taxon>Agaricales</taxon>
        <taxon>Marasmiineae</taxon>
        <taxon>Mycenaceae</taxon>
        <taxon>Mycena</taxon>
    </lineage>
</organism>
<dbReference type="GeneID" id="59339691"/>
<evidence type="ECO:0000313" key="2">
    <source>
        <dbReference type="Proteomes" id="UP000636479"/>
    </source>
</evidence>
<dbReference type="OrthoDB" id="3123704at2759"/>
<gene>
    <name evidence="1" type="ORF">MIND_00020400</name>
</gene>
<dbReference type="EMBL" id="JACAZF010000001">
    <property type="protein sequence ID" value="KAF7315062.1"/>
    <property type="molecule type" value="Genomic_DNA"/>
</dbReference>
<accession>A0A8H6WEQ7</accession>
<proteinExistence type="predicted"/>
<protein>
    <submittedName>
        <fullName evidence="1">Uncharacterized protein</fullName>
    </submittedName>
</protein>
<reference evidence="1" key="1">
    <citation type="submission" date="2020-05" db="EMBL/GenBank/DDBJ databases">
        <title>Mycena genomes resolve the evolution of fungal bioluminescence.</title>
        <authorList>
            <person name="Tsai I.J."/>
        </authorList>
    </citation>
    <scope>NUCLEOTIDE SEQUENCE</scope>
    <source>
        <strain evidence="1">171206Taipei</strain>
    </source>
</reference>